<reference evidence="1 2" key="1">
    <citation type="submission" date="2023-12" db="EMBL/GenBank/DDBJ databases">
        <title>Baltic Sea Cyanobacteria.</title>
        <authorList>
            <person name="Delbaje E."/>
            <person name="Fewer D.P."/>
            <person name="Shishido T.K."/>
        </authorList>
    </citation>
    <scope>NUCLEOTIDE SEQUENCE [LARGE SCALE GENOMIC DNA]</scope>
    <source>
        <strain evidence="1 2">UHCC 0139</strain>
    </source>
</reference>
<accession>A0ABU5RTQ7</accession>
<proteinExistence type="predicted"/>
<organism evidence="1 2">
    <name type="scientific">Cyanobium gracile UHCC 0139</name>
    <dbReference type="NCBI Taxonomy" id="3110308"/>
    <lineage>
        <taxon>Bacteria</taxon>
        <taxon>Bacillati</taxon>
        <taxon>Cyanobacteriota</taxon>
        <taxon>Cyanophyceae</taxon>
        <taxon>Synechococcales</taxon>
        <taxon>Prochlorococcaceae</taxon>
        <taxon>Cyanobium</taxon>
    </lineage>
</organism>
<keyword evidence="2" id="KW-1185">Reference proteome</keyword>
<comment type="caution">
    <text evidence="1">The sequence shown here is derived from an EMBL/GenBank/DDBJ whole genome shotgun (WGS) entry which is preliminary data.</text>
</comment>
<gene>
    <name evidence="1" type="ORF">VB738_07905</name>
</gene>
<name>A0ABU5RTQ7_9CYAN</name>
<evidence type="ECO:0000313" key="2">
    <source>
        <dbReference type="Proteomes" id="UP001304461"/>
    </source>
</evidence>
<dbReference type="RefSeq" id="WP_323305230.1">
    <property type="nucleotide sequence ID" value="NZ_JAYGHX010000004.1"/>
</dbReference>
<dbReference type="EMBL" id="JAYGHX010000004">
    <property type="protein sequence ID" value="MEA5391184.1"/>
    <property type="molecule type" value="Genomic_DNA"/>
</dbReference>
<evidence type="ECO:0000313" key="1">
    <source>
        <dbReference type="EMBL" id="MEA5391184.1"/>
    </source>
</evidence>
<protein>
    <submittedName>
        <fullName evidence="1">Uncharacterized protein</fullName>
    </submittedName>
</protein>
<sequence length="262" mass="28526">MDVRQPYLPKVRDALAAKKIEGFFSMTMLTIEGIMRTDRADVFASTRVSSPPETYSVTKNEDLPEVIRASIGDADIETIKQRFVAEQPSRRQLHPEVVARVDAARALGVRALKDVPRVGAFTMTDPAGEIYLSNGEGDDLLTWQQRAHDVARTIEARGLGIAQVIALGTAMTAADPDKAWFSALADAKDIHEQRAVERAFGEWADGDAIASHVAYGIDVFCSADVGNSNAANSVLDPGNRAWLTATCGVRFMTFEDLLAYLP</sequence>
<dbReference type="Proteomes" id="UP001304461">
    <property type="component" value="Unassembled WGS sequence"/>
</dbReference>